<evidence type="ECO:0000313" key="2">
    <source>
        <dbReference type="EMBL" id="KAF7371612.1"/>
    </source>
</evidence>
<feature type="compositionally biased region" description="Basic and acidic residues" evidence="1">
    <location>
        <begin position="336"/>
        <end position="347"/>
    </location>
</feature>
<feature type="region of interest" description="Disordered" evidence="1">
    <location>
        <begin position="297"/>
        <end position="371"/>
    </location>
</feature>
<reference evidence="2" key="1">
    <citation type="submission" date="2020-05" db="EMBL/GenBank/DDBJ databases">
        <title>Mycena genomes resolve the evolution of fungal bioluminescence.</title>
        <authorList>
            <person name="Tsai I.J."/>
        </authorList>
    </citation>
    <scope>NUCLEOTIDE SEQUENCE</scope>
    <source>
        <strain evidence="2">CCC161011</strain>
    </source>
</reference>
<dbReference type="Proteomes" id="UP000620124">
    <property type="component" value="Unassembled WGS sequence"/>
</dbReference>
<feature type="region of interest" description="Disordered" evidence="1">
    <location>
        <begin position="61"/>
        <end position="82"/>
    </location>
</feature>
<dbReference type="AlphaFoldDB" id="A0A8H6Z685"/>
<protein>
    <submittedName>
        <fullName evidence="2">Uncharacterized protein</fullName>
    </submittedName>
</protein>
<gene>
    <name evidence="2" type="ORF">MVEN_00016700</name>
</gene>
<feature type="compositionally biased region" description="Acidic residues" evidence="1">
    <location>
        <begin position="361"/>
        <end position="371"/>
    </location>
</feature>
<dbReference type="EMBL" id="JACAZI010000001">
    <property type="protein sequence ID" value="KAF7371612.1"/>
    <property type="molecule type" value="Genomic_DNA"/>
</dbReference>
<organism evidence="2 3">
    <name type="scientific">Mycena venus</name>
    <dbReference type="NCBI Taxonomy" id="2733690"/>
    <lineage>
        <taxon>Eukaryota</taxon>
        <taxon>Fungi</taxon>
        <taxon>Dikarya</taxon>
        <taxon>Basidiomycota</taxon>
        <taxon>Agaricomycotina</taxon>
        <taxon>Agaricomycetes</taxon>
        <taxon>Agaricomycetidae</taxon>
        <taxon>Agaricales</taxon>
        <taxon>Marasmiineae</taxon>
        <taxon>Mycenaceae</taxon>
        <taxon>Mycena</taxon>
    </lineage>
</organism>
<dbReference type="OrthoDB" id="3018019at2759"/>
<keyword evidence="3" id="KW-1185">Reference proteome</keyword>
<feature type="region of interest" description="Disordered" evidence="1">
    <location>
        <begin position="124"/>
        <end position="146"/>
    </location>
</feature>
<accession>A0A8H6Z685</accession>
<evidence type="ECO:0000313" key="3">
    <source>
        <dbReference type="Proteomes" id="UP000620124"/>
    </source>
</evidence>
<feature type="compositionally biased region" description="Polar residues" evidence="1">
    <location>
        <begin position="127"/>
        <end position="139"/>
    </location>
</feature>
<proteinExistence type="predicted"/>
<comment type="caution">
    <text evidence="2">The sequence shown here is derived from an EMBL/GenBank/DDBJ whole genome shotgun (WGS) entry which is preliminary data.</text>
</comment>
<name>A0A8H6Z685_9AGAR</name>
<evidence type="ECO:0000256" key="1">
    <source>
        <dbReference type="SAM" id="MobiDB-lite"/>
    </source>
</evidence>
<sequence length="371" mass="41115">MPKKNTGIVIVKFLHPVRQDIPAKEVIVGNITISDLVTPEGEIQHEVKLTELVPAAINSSPMKADRHGRISRPGVTSKGTMPIGHVAQYTEGPLPSMLNFDRANSLTLVPTADRDDYEAELYYEPATSASAPTEPTSLTGAGGDRPNRAVVAESNKPREVGQKTPPHFCRFLREIVGVTAPLVQPTNVTAGQALDNIIEYHEYFIKFKPFSKKQGYIIPIHYEAPDSVTITDWQQYRNTTFTKNNITDSSTLVWAPTFNGDVGGRTMIIFAPWRPSTYDDMDFGSFNLLVTRELQDLDDEKPEQGPSSKKRKVVVVEDPEAAAEAERKRRKKEKKREKEKLAAEIKARKSAKASKSKALDSDDLDGSDGRA</sequence>